<dbReference type="AlphaFoldDB" id="A0A0B7NA88"/>
<dbReference type="SUPFAM" id="SSF48366">
    <property type="entry name" value="Ras GEF"/>
    <property type="match status" value="1"/>
</dbReference>
<proteinExistence type="predicted"/>
<name>A0A0B7NA88_9FUNG</name>
<feature type="compositionally biased region" description="Low complexity" evidence="3">
    <location>
        <begin position="695"/>
        <end position="705"/>
    </location>
</feature>
<dbReference type="InterPro" id="IPR023578">
    <property type="entry name" value="Ras_GEF_dom_sf"/>
</dbReference>
<feature type="compositionally biased region" description="Acidic residues" evidence="3">
    <location>
        <begin position="579"/>
        <end position="592"/>
    </location>
</feature>
<dbReference type="OrthoDB" id="10254377at2759"/>
<feature type="compositionally biased region" description="Polar residues" evidence="3">
    <location>
        <begin position="449"/>
        <end position="459"/>
    </location>
</feature>
<evidence type="ECO:0000256" key="3">
    <source>
        <dbReference type="SAM" id="MobiDB-lite"/>
    </source>
</evidence>
<dbReference type="InterPro" id="IPR036964">
    <property type="entry name" value="RASGEF_cat_dom_sf"/>
</dbReference>
<feature type="domain" description="Ras-GEF" evidence="4">
    <location>
        <begin position="71"/>
        <end position="304"/>
    </location>
</feature>
<feature type="region of interest" description="Disordered" evidence="3">
    <location>
        <begin position="449"/>
        <end position="743"/>
    </location>
</feature>
<feature type="compositionally biased region" description="Low complexity" evidence="3">
    <location>
        <begin position="480"/>
        <end position="490"/>
    </location>
</feature>
<dbReference type="EMBL" id="LN727106">
    <property type="protein sequence ID" value="CEP11889.1"/>
    <property type="molecule type" value="Genomic_DNA"/>
</dbReference>
<evidence type="ECO:0000313" key="6">
    <source>
        <dbReference type="Proteomes" id="UP000054107"/>
    </source>
</evidence>
<evidence type="ECO:0000256" key="1">
    <source>
        <dbReference type="PROSITE-ProRule" id="PRU00168"/>
    </source>
</evidence>
<evidence type="ECO:0000313" key="5">
    <source>
        <dbReference type="EMBL" id="CEP11889.1"/>
    </source>
</evidence>
<dbReference type="PROSITE" id="PS50009">
    <property type="entry name" value="RASGEF_CAT"/>
    <property type="match status" value="1"/>
</dbReference>
<dbReference type="Pfam" id="PF00617">
    <property type="entry name" value="RasGEF"/>
    <property type="match status" value="1"/>
</dbReference>
<accession>A0A0B7NA88</accession>
<feature type="region of interest" description="Disordered" evidence="3">
    <location>
        <begin position="394"/>
        <end position="423"/>
    </location>
</feature>
<feature type="compositionally biased region" description="Polar residues" evidence="3">
    <location>
        <begin position="724"/>
        <end position="743"/>
    </location>
</feature>
<sequence>MRLPLIPLSPYIHTSCEYAKVLAQTTKSLSEEESASIRTLLEKNLHKEREKLDRLTENMQSIQSSCLLDFNIYDIAKEIAYINCSLFRMVTLDKHWLCIFDKQSNIVPLLDFHRYLSHSFAHQIIYGDPKRKSVIQLIHLAYILLHVYRDFSGCTAILRSLYMPEVRRLQGMWEPCPPKLIQVYEELVAMLSPDNNYEAYHHQLWVHTNRFLNITPSKSQMIAIPFMQAHLATIQQLVQTHASVQAAADVVLSSAGQPLLDSTVHLLEFCQQFSEIDPPELEKYSSPPASATVSRRLSFQSSVSSSNRRSSILGSSKAIKLSTSPCLNLDHLRSNAKVYHWIVSRAYLSRSQLHSESLHVEPLAVGENELEVEEEDDLYWVFFNKDFAAKDTATEALKKDPPTKPSRSPSKAILTGNQDPVQETVDGLDVVDNSDHTTDQTAASLISAVNTNDAQNSEQEAAAAAEEPTSSISKGEPDDSAIAADNAALEANDDKPNTLNIQTLETNEEQEQQPNEENQEQPEEETNKQTSENEPAKVQDVQGSVALPPSPLLPSASSNMLQVDSQGEDSKKTSSIVGNDDDDDEDDLVILTEEDKEKWTGYPFKRTLSPTFSETGEEEKWTGYPIPKEEEDDEEVWKGYPMPSSEKEYKVQQQQQGFPSNGKSDDDKGEESPVVISLPSTPSEEEEWKGYKNEQQQQQQQQQQQTIVVTTDDTASDIRDPHISSWNDNNGTSRNSQTLAAGNTTAVRMQYSVSTTVTNSRTLPSPFAPSSST</sequence>
<protein>
    <recommendedName>
        <fullName evidence="4">Ras-GEF domain-containing protein</fullName>
    </recommendedName>
</protein>
<dbReference type="InterPro" id="IPR001895">
    <property type="entry name" value="RASGEF_cat_dom"/>
</dbReference>
<reference evidence="5 6" key="1">
    <citation type="submission" date="2014-09" db="EMBL/GenBank/DDBJ databases">
        <authorList>
            <person name="Ellenberger Sabrina"/>
        </authorList>
    </citation>
    <scope>NUCLEOTIDE SEQUENCE [LARGE SCALE GENOMIC DNA]</scope>
    <source>
        <strain evidence="5 6">CBS 412.66</strain>
    </source>
</reference>
<evidence type="ECO:0000256" key="2">
    <source>
        <dbReference type="SAM" id="Coils"/>
    </source>
</evidence>
<keyword evidence="6" id="KW-1185">Reference proteome</keyword>
<keyword evidence="2" id="KW-0175">Coiled coil</keyword>
<gene>
    <name evidence="5" type="primary">PARPA_05790.1 scaffold 19890</name>
</gene>
<dbReference type="SMART" id="SM00147">
    <property type="entry name" value="RasGEF"/>
    <property type="match status" value="1"/>
</dbReference>
<keyword evidence="1" id="KW-0344">Guanine-nucleotide releasing factor</keyword>
<dbReference type="STRING" id="35722.A0A0B7NA88"/>
<dbReference type="GO" id="GO:0007264">
    <property type="term" value="P:small GTPase-mediated signal transduction"/>
    <property type="evidence" value="ECO:0007669"/>
    <property type="project" value="InterPro"/>
</dbReference>
<organism evidence="5 6">
    <name type="scientific">Parasitella parasitica</name>
    <dbReference type="NCBI Taxonomy" id="35722"/>
    <lineage>
        <taxon>Eukaryota</taxon>
        <taxon>Fungi</taxon>
        <taxon>Fungi incertae sedis</taxon>
        <taxon>Mucoromycota</taxon>
        <taxon>Mucoromycotina</taxon>
        <taxon>Mucoromycetes</taxon>
        <taxon>Mucorales</taxon>
        <taxon>Mucorineae</taxon>
        <taxon>Mucoraceae</taxon>
        <taxon>Parasitella</taxon>
    </lineage>
</organism>
<evidence type="ECO:0000259" key="4">
    <source>
        <dbReference type="PROSITE" id="PS50009"/>
    </source>
</evidence>
<dbReference type="Proteomes" id="UP000054107">
    <property type="component" value="Unassembled WGS sequence"/>
</dbReference>
<feature type="compositionally biased region" description="Polar residues" evidence="3">
    <location>
        <begin position="405"/>
        <end position="421"/>
    </location>
</feature>
<dbReference type="GO" id="GO:0005085">
    <property type="term" value="F:guanyl-nucleotide exchange factor activity"/>
    <property type="evidence" value="ECO:0007669"/>
    <property type="project" value="UniProtKB-KW"/>
</dbReference>
<dbReference type="Gene3D" id="1.10.840.10">
    <property type="entry name" value="Ras guanine-nucleotide exchange factors catalytic domain"/>
    <property type="match status" value="1"/>
</dbReference>
<feature type="compositionally biased region" description="Polar residues" evidence="3">
    <location>
        <begin position="651"/>
        <end position="662"/>
    </location>
</feature>
<feature type="coiled-coil region" evidence="2">
    <location>
        <begin position="38"/>
        <end position="65"/>
    </location>
</feature>